<dbReference type="PANTHER" id="PTHR37984">
    <property type="entry name" value="PROTEIN CBG26694"/>
    <property type="match status" value="1"/>
</dbReference>
<evidence type="ECO:0000256" key="3">
    <source>
        <dbReference type="ARBA" id="ARBA00022695"/>
    </source>
</evidence>
<dbReference type="CDD" id="cd01647">
    <property type="entry name" value="RT_LTR"/>
    <property type="match status" value="1"/>
</dbReference>
<protein>
    <recommendedName>
        <fullName evidence="16">Reverse transcriptase</fullName>
    </recommendedName>
</protein>
<dbReference type="InterPro" id="IPR041373">
    <property type="entry name" value="RT_RNaseH"/>
</dbReference>
<feature type="compositionally biased region" description="Basic residues" evidence="11">
    <location>
        <begin position="235"/>
        <end position="245"/>
    </location>
</feature>
<dbReference type="PROSITE" id="PS50994">
    <property type="entry name" value="INTEGRASE"/>
    <property type="match status" value="1"/>
</dbReference>
<keyword evidence="4" id="KW-0540">Nuclease</keyword>
<dbReference type="Gene3D" id="1.10.340.70">
    <property type="match status" value="1"/>
</dbReference>
<dbReference type="Gene3D" id="3.30.420.10">
    <property type="entry name" value="Ribonuclease H-like superfamily/Ribonuclease H"/>
    <property type="match status" value="1"/>
</dbReference>
<feature type="domain" description="Integrase catalytic" evidence="13">
    <location>
        <begin position="713"/>
        <end position="892"/>
    </location>
</feature>
<keyword evidence="10" id="KW-0175">Coiled coil</keyword>
<dbReference type="Pfam" id="PF17917">
    <property type="entry name" value="RT_RNaseH"/>
    <property type="match status" value="1"/>
</dbReference>
<evidence type="ECO:0000259" key="12">
    <source>
        <dbReference type="PROSITE" id="PS50878"/>
    </source>
</evidence>
<keyword evidence="5" id="KW-0255">Endonuclease</keyword>
<dbReference type="InterPro" id="IPR043502">
    <property type="entry name" value="DNA/RNA_pol_sf"/>
</dbReference>
<sequence length="928" mass="106541">MSTNSVGNSASNLAAMIQELRSENEQLRASMQQLQGGTSMKALPPQSFDGNPRALQSFITQVRQYHKANEGQLKYWGEKVANASSYLKGDALHWFEPFIRDYSTHTKKEDMKQATQDIYAGMNAFEEAIKGAFGDVDEERQNERKILQLKQTGPATKYATEFRLLASRLDWTESALMARFYEGLKDAVKDDLIREDRPETLTEYIAMAVKIDDRQYERRIEKGRKPAIGPWNPRIPHHRSNQGRKYQHDKPRVSTAWGQTTHAGPMELDNTRHGKPKDLKGAYNLIRIKDGEEWKTAFRTRRGHYEYLVMPFGLTNAPATFQNMINDVLREFLDVFVVVYLDDILIFSKTMEEHKGHVHQVLTRLHQHELLVEPEKAKFHTQEVDFLGYTITPGEIRMEKSKVAAIREWPTPKNVKDVRAFLGFVNFYRRFLKGYSKTANPLTNLTVKEIEFAWNEPQEKAFRQIIDAVLSEPVLRMIDPEKPMEVETDASDFAIGGQLGQRDDQGRLHPVAFFSKKLHGPELNYQIHDKELMAIIEAFKEWRTYLSGARHEVKVYTDHKNLAHFTTNKDLNKRQIRWAEFLSEFNFTIIYRKGSENGRADILSRRSDHEQTTPPNNNAILASDKEGNLIPYHRTLAVTTRIKPAKPPKSTTELIEQVHGAKAHGHQGVAKTFARLKKHHNFKGTRQDVTTVIRNCDLCKKSKAERHRPYGELKALPVPAAAWESVSLDFITSLPPSKEPLTGTSYDNILVVVDRLTKYSYFLPYKATGTAEDLAYVFLRNIVGQHGLPKELVSDRDKLFTSNFWKSLIAQLGAKHKLSTAFHPQTDGQTERTNQTLEQYLRCYINYQQDDWVTLLPIAQFAYNSSPSESTKESPFYANYGYNPTAYAERREAPDTPKATNIAASIRKIQDQIKLDLELVRTRMTTTI</sequence>
<dbReference type="Pfam" id="PF03732">
    <property type="entry name" value="Retrotrans_gag"/>
    <property type="match status" value="1"/>
</dbReference>
<dbReference type="InterPro" id="IPR041588">
    <property type="entry name" value="Integrase_H2C2"/>
</dbReference>
<keyword evidence="2" id="KW-0808">Transferase</keyword>
<evidence type="ECO:0000256" key="10">
    <source>
        <dbReference type="SAM" id="Coils"/>
    </source>
</evidence>
<dbReference type="InterPro" id="IPR036397">
    <property type="entry name" value="RNaseH_sf"/>
</dbReference>
<dbReference type="GO" id="GO:0003723">
    <property type="term" value="F:RNA binding"/>
    <property type="evidence" value="ECO:0007669"/>
    <property type="project" value="UniProtKB-KW"/>
</dbReference>
<evidence type="ECO:0000256" key="4">
    <source>
        <dbReference type="ARBA" id="ARBA00022722"/>
    </source>
</evidence>
<keyword evidence="6" id="KW-0378">Hydrolase</keyword>
<dbReference type="CDD" id="cd09274">
    <property type="entry name" value="RNase_HI_RT_Ty3"/>
    <property type="match status" value="1"/>
</dbReference>
<dbReference type="AlphaFoldDB" id="A0AA44WUF1"/>
<feature type="region of interest" description="Disordered" evidence="11">
    <location>
        <begin position="225"/>
        <end position="249"/>
    </location>
</feature>
<dbReference type="GO" id="GO:0016787">
    <property type="term" value="F:hydrolase activity"/>
    <property type="evidence" value="ECO:0007669"/>
    <property type="project" value="UniProtKB-KW"/>
</dbReference>
<name>A0AA44WUF1_VERDA</name>
<evidence type="ECO:0000313" key="15">
    <source>
        <dbReference type="Proteomes" id="UP000236305"/>
    </source>
</evidence>
<dbReference type="FunFam" id="3.30.420.10:FF:000032">
    <property type="entry name" value="Retrovirus-related Pol polyprotein from transposon 297-like Protein"/>
    <property type="match status" value="1"/>
</dbReference>
<dbReference type="EMBL" id="MPSH01000001">
    <property type="protein sequence ID" value="PNH36652.1"/>
    <property type="molecule type" value="Genomic_DNA"/>
</dbReference>
<dbReference type="GO" id="GO:0005634">
    <property type="term" value="C:nucleus"/>
    <property type="evidence" value="ECO:0007669"/>
    <property type="project" value="UniProtKB-ARBA"/>
</dbReference>
<dbReference type="InterPro" id="IPR012337">
    <property type="entry name" value="RNaseH-like_sf"/>
</dbReference>
<evidence type="ECO:0008006" key="16">
    <source>
        <dbReference type="Google" id="ProtNLM"/>
    </source>
</evidence>
<accession>A0AA44WUF1</accession>
<evidence type="ECO:0000259" key="13">
    <source>
        <dbReference type="PROSITE" id="PS50994"/>
    </source>
</evidence>
<feature type="domain" description="Reverse transcriptase" evidence="12">
    <location>
        <begin position="173"/>
        <end position="391"/>
    </location>
</feature>
<keyword evidence="8" id="KW-0695">RNA-directed DNA polymerase</keyword>
<reference evidence="14 15" key="1">
    <citation type="submission" date="2017-12" db="EMBL/GenBank/DDBJ databases">
        <title>Comparative genomics yields insights into virulence evolution of Verticillium dahliae.</title>
        <authorList>
            <person name="Fan R."/>
            <person name="Armitage A.D."/>
            <person name="Cascant-Lopez E."/>
            <person name="Sobczyk M."/>
            <person name="Cockerton H.M."/>
            <person name="Harrison R.J."/>
        </authorList>
    </citation>
    <scope>NUCLEOTIDE SEQUENCE [LARGE SCALE GENOMIC DNA]</scope>
    <source>
        <strain evidence="14 15">12008</strain>
    </source>
</reference>
<dbReference type="InterPro" id="IPR043128">
    <property type="entry name" value="Rev_trsase/Diguanyl_cyclase"/>
</dbReference>
<dbReference type="Pfam" id="PF00078">
    <property type="entry name" value="RVT_1"/>
    <property type="match status" value="1"/>
</dbReference>
<dbReference type="InterPro" id="IPR050951">
    <property type="entry name" value="Retrovirus_Pol_polyprotein"/>
</dbReference>
<organism evidence="14 15">
    <name type="scientific">Verticillium dahliae</name>
    <name type="common">Verticillium wilt</name>
    <dbReference type="NCBI Taxonomy" id="27337"/>
    <lineage>
        <taxon>Eukaryota</taxon>
        <taxon>Fungi</taxon>
        <taxon>Dikarya</taxon>
        <taxon>Ascomycota</taxon>
        <taxon>Pezizomycotina</taxon>
        <taxon>Sordariomycetes</taxon>
        <taxon>Hypocreomycetidae</taxon>
        <taxon>Glomerellales</taxon>
        <taxon>Plectosphaerellaceae</taxon>
        <taxon>Verticillium</taxon>
    </lineage>
</organism>
<dbReference type="SUPFAM" id="SSF53098">
    <property type="entry name" value="Ribonuclease H-like"/>
    <property type="match status" value="1"/>
</dbReference>
<evidence type="ECO:0000256" key="8">
    <source>
        <dbReference type="ARBA" id="ARBA00022918"/>
    </source>
</evidence>
<dbReference type="GO" id="GO:0015074">
    <property type="term" value="P:DNA integration"/>
    <property type="evidence" value="ECO:0007669"/>
    <property type="project" value="InterPro"/>
</dbReference>
<evidence type="ECO:0000256" key="2">
    <source>
        <dbReference type="ARBA" id="ARBA00022679"/>
    </source>
</evidence>
<dbReference type="InterPro" id="IPR001584">
    <property type="entry name" value="Integrase_cat-core"/>
</dbReference>
<dbReference type="GO" id="GO:0004519">
    <property type="term" value="F:endonuclease activity"/>
    <property type="evidence" value="ECO:0007669"/>
    <property type="project" value="UniProtKB-KW"/>
</dbReference>
<keyword evidence="9" id="KW-0496">Mitochondrion</keyword>
<proteinExistence type="predicted"/>
<comment type="subcellular location">
    <subcellularLocation>
        <location evidence="1">Mitochondrion</location>
    </subcellularLocation>
</comment>
<dbReference type="PROSITE" id="PS50878">
    <property type="entry name" value="RT_POL"/>
    <property type="match status" value="1"/>
</dbReference>
<dbReference type="FunFam" id="3.30.70.270:FF:000020">
    <property type="entry name" value="Transposon Tf2-6 polyprotein-like Protein"/>
    <property type="match status" value="1"/>
</dbReference>
<evidence type="ECO:0000256" key="11">
    <source>
        <dbReference type="SAM" id="MobiDB-lite"/>
    </source>
</evidence>
<dbReference type="PANTHER" id="PTHR37984:SF5">
    <property type="entry name" value="PROTEIN NYNRIN-LIKE"/>
    <property type="match status" value="1"/>
</dbReference>
<evidence type="ECO:0000256" key="1">
    <source>
        <dbReference type="ARBA" id="ARBA00004173"/>
    </source>
</evidence>
<keyword evidence="7" id="KW-0694">RNA-binding</keyword>
<evidence type="ECO:0000313" key="14">
    <source>
        <dbReference type="EMBL" id="PNH36652.1"/>
    </source>
</evidence>
<dbReference type="InterPro" id="IPR000477">
    <property type="entry name" value="RT_dom"/>
</dbReference>
<comment type="caution">
    <text evidence="14">The sequence shown here is derived from an EMBL/GenBank/DDBJ whole genome shotgun (WGS) entry which is preliminary data.</text>
</comment>
<dbReference type="FunFam" id="3.30.70.270:FF:000003">
    <property type="entry name" value="Transposon Ty3-G Gag-Pol polyprotein"/>
    <property type="match status" value="1"/>
</dbReference>
<evidence type="ECO:0000256" key="9">
    <source>
        <dbReference type="ARBA" id="ARBA00023128"/>
    </source>
</evidence>
<dbReference type="InterPro" id="IPR005162">
    <property type="entry name" value="Retrotrans_gag_dom"/>
</dbReference>
<dbReference type="GO" id="GO:0003964">
    <property type="term" value="F:RNA-directed DNA polymerase activity"/>
    <property type="evidence" value="ECO:0007669"/>
    <property type="project" value="UniProtKB-KW"/>
</dbReference>
<dbReference type="GO" id="GO:0005739">
    <property type="term" value="C:mitochondrion"/>
    <property type="evidence" value="ECO:0007669"/>
    <property type="project" value="UniProtKB-SubCell"/>
</dbReference>
<evidence type="ECO:0000256" key="6">
    <source>
        <dbReference type="ARBA" id="ARBA00022801"/>
    </source>
</evidence>
<feature type="coiled-coil region" evidence="10">
    <location>
        <begin position="10"/>
        <end position="37"/>
    </location>
</feature>
<gene>
    <name evidence="14" type="ORF">BJF96_g283</name>
</gene>
<dbReference type="Pfam" id="PF17921">
    <property type="entry name" value="Integrase_H2C2"/>
    <property type="match status" value="1"/>
</dbReference>
<dbReference type="Gene3D" id="3.30.70.270">
    <property type="match status" value="2"/>
</dbReference>
<keyword evidence="3" id="KW-0548">Nucleotidyltransferase</keyword>
<evidence type="ECO:0000256" key="5">
    <source>
        <dbReference type="ARBA" id="ARBA00022759"/>
    </source>
</evidence>
<dbReference type="Gene3D" id="3.10.10.10">
    <property type="entry name" value="HIV Type 1 Reverse Transcriptase, subunit A, domain 1"/>
    <property type="match status" value="1"/>
</dbReference>
<dbReference type="Proteomes" id="UP000236305">
    <property type="component" value="Unassembled WGS sequence"/>
</dbReference>
<dbReference type="SUPFAM" id="SSF56672">
    <property type="entry name" value="DNA/RNA polymerases"/>
    <property type="match status" value="1"/>
</dbReference>
<evidence type="ECO:0000256" key="7">
    <source>
        <dbReference type="ARBA" id="ARBA00022884"/>
    </source>
</evidence>